<dbReference type="Proteomes" id="UP001219349">
    <property type="component" value="Chromosome"/>
</dbReference>
<name>A0ABY7SIF4_9RHOB</name>
<feature type="transmembrane region" description="Helical" evidence="1">
    <location>
        <begin position="52"/>
        <end position="75"/>
    </location>
</feature>
<feature type="transmembrane region" description="Helical" evidence="1">
    <location>
        <begin position="216"/>
        <end position="236"/>
    </location>
</feature>
<evidence type="ECO:0000256" key="1">
    <source>
        <dbReference type="SAM" id="Phobius"/>
    </source>
</evidence>
<keyword evidence="3" id="KW-1185">Reference proteome</keyword>
<evidence type="ECO:0000313" key="2">
    <source>
        <dbReference type="EMBL" id="WCR06684.1"/>
    </source>
</evidence>
<feature type="transmembrane region" description="Helical" evidence="1">
    <location>
        <begin position="166"/>
        <end position="185"/>
    </location>
</feature>
<evidence type="ECO:0000313" key="3">
    <source>
        <dbReference type="Proteomes" id="UP001219349"/>
    </source>
</evidence>
<dbReference type="RefSeq" id="WP_271885508.1">
    <property type="nucleotide sequence ID" value="NZ_CP067136.1"/>
</dbReference>
<feature type="transmembrane region" description="Helical" evidence="1">
    <location>
        <begin position="129"/>
        <end position="154"/>
    </location>
</feature>
<dbReference type="EMBL" id="CP067136">
    <property type="protein sequence ID" value="WCR06684.1"/>
    <property type="molecule type" value="Genomic_DNA"/>
</dbReference>
<keyword evidence="1" id="KW-0472">Membrane</keyword>
<proteinExistence type="predicted"/>
<keyword evidence="1" id="KW-0812">Transmembrane</keyword>
<gene>
    <name evidence="2" type="ORF">JHX87_14555</name>
</gene>
<keyword evidence="1" id="KW-1133">Transmembrane helix</keyword>
<reference evidence="2 3" key="1">
    <citation type="submission" date="2021-01" db="EMBL/GenBank/DDBJ databases">
        <title>Biogeographic distribution of Paracoccus.</title>
        <authorList>
            <person name="Hollensteiner J."/>
            <person name="Leineberger J."/>
            <person name="Brinkhoff T."/>
            <person name="Daniel R."/>
        </authorList>
    </citation>
    <scope>NUCLEOTIDE SEQUENCE [LARGE SCALE GENOMIC DNA]</scope>
    <source>
        <strain evidence="2 3">KCTC 22803</strain>
    </source>
</reference>
<accession>A0ABY7SIF4</accession>
<protein>
    <submittedName>
        <fullName evidence="2">Uncharacterized protein</fullName>
    </submittedName>
</protein>
<feature type="transmembrane region" description="Helical" evidence="1">
    <location>
        <begin position="87"/>
        <end position="109"/>
    </location>
</feature>
<sequence length="286" mass="31202">MLNIRQTRPAFRLPGHSAASRQRAKLHRGWIMLAIGILKHAFLQIFGNLRQLLHIVLLPLVLQVAGALLLMLSPATHTLVDSAPPSLFVLALAAAFILFPMTWAAVNWHRYILLNQPQPMLPSLPLVAMLRYFGTSLLVSLLVIVLAIFVLTMTRIVLVGSGTRSAILAMGVTSIAVLFVAVILFRLSTALPAAAVGASKPIRTAWKATSGHGSTFLLVVLMMAALQIPLSLIEMLPMGSLDSIFSIIFDLMVSLVGSWVYMIIVLSVLTTLYGHFVENRPLRTNL</sequence>
<feature type="transmembrane region" description="Helical" evidence="1">
    <location>
        <begin position="248"/>
        <end position="276"/>
    </location>
</feature>
<organism evidence="2 3">
    <name type="scientific">Paracoccus fistulariae</name>
    <dbReference type="NCBI Taxonomy" id="658446"/>
    <lineage>
        <taxon>Bacteria</taxon>
        <taxon>Pseudomonadati</taxon>
        <taxon>Pseudomonadota</taxon>
        <taxon>Alphaproteobacteria</taxon>
        <taxon>Rhodobacterales</taxon>
        <taxon>Paracoccaceae</taxon>
        <taxon>Paracoccus</taxon>
    </lineage>
</organism>